<protein>
    <recommendedName>
        <fullName evidence="4">DUF2784 domain-containing protein</fullName>
    </recommendedName>
</protein>
<dbReference type="InterPro" id="IPR021218">
    <property type="entry name" value="DUF2784"/>
</dbReference>
<feature type="transmembrane region" description="Helical" evidence="1">
    <location>
        <begin position="6"/>
        <end position="31"/>
    </location>
</feature>
<keyword evidence="1" id="KW-0812">Transmembrane</keyword>
<reference evidence="2 3" key="1">
    <citation type="submission" date="2020-04" db="EMBL/GenBank/DDBJ databases">
        <title>Usitatibacter rugosus gen. nov., sp. nov. and Usitatibacter palustris sp. nov., novel members of Usitatibacteraceae fam. nov. within the order Nitrosomonadales isolated from soil.</title>
        <authorList>
            <person name="Huber K.J."/>
            <person name="Neumann-Schaal M."/>
            <person name="Geppert A."/>
            <person name="Luckner M."/>
            <person name="Wanner G."/>
            <person name="Overmann J."/>
        </authorList>
    </citation>
    <scope>NUCLEOTIDE SEQUENCE [LARGE SCALE GENOMIC DNA]</scope>
    <source>
        <strain evidence="2 3">Swamp67</strain>
    </source>
</reference>
<keyword evidence="1" id="KW-0472">Membrane</keyword>
<keyword evidence="3" id="KW-1185">Reference proteome</keyword>
<proteinExistence type="predicted"/>
<dbReference type="KEGG" id="upl:DSM104440_03435"/>
<name>A0A6M4HAE1_9PROT</name>
<evidence type="ECO:0008006" key="4">
    <source>
        <dbReference type="Google" id="ProtNLM"/>
    </source>
</evidence>
<sequence>MAADLILVVHAAFVLFVVASLPAIWVGAAFGWRWVRNRWFRGLHLAAIAFVVIETVLGFMCPLTIWEDALRGTSDERGFIARWVHGWLFYQWPPWVFNAIYIAFGLAVALTWFLLPPRKRGA</sequence>
<dbReference type="EMBL" id="CP053073">
    <property type="protein sequence ID" value="QJR16600.1"/>
    <property type="molecule type" value="Genomic_DNA"/>
</dbReference>
<keyword evidence="1" id="KW-1133">Transmembrane helix</keyword>
<organism evidence="2 3">
    <name type="scientific">Usitatibacter palustris</name>
    <dbReference type="NCBI Taxonomy" id="2732487"/>
    <lineage>
        <taxon>Bacteria</taxon>
        <taxon>Pseudomonadati</taxon>
        <taxon>Pseudomonadota</taxon>
        <taxon>Betaproteobacteria</taxon>
        <taxon>Nitrosomonadales</taxon>
        <taxon>Usitatibacteraceae</taxon>
        <taxon>Usitatibacter</taxon>
    </lineage>
</organism>
<dbReference type="AlphaFoldDB" id="A0A6M4HAE1"/>
<dbReference type="InParanoid" id="A0A6M4HAE1"/>
<evidence type="ECO:0000256" key="1">
    <source>
        <dbReference type="SAM" id="Phobius"/>
    </source>
</evidence>
<evidence type="ECO:0000313" key="3">
    <source>
        <dbReference type="Proteomes" id="UP000503096"/>
    </source>
</evidence>
<accession>A0A6M4HAE1</accession>
<dbReference type="Proteomes" id="UP000503096">
    <property type="component" value="Chromosome"/>
</dbReference>
<gene>
    <name evidence="2" type="ORF">DSM104440_03435</name>
</gene>
<evidence type="ECO:0000313" key="2">
    <source>
        <dbReference type="EMBL" id="QJR16600.1"/>
    </source>
</evidence>
<feature type="transmembrane region" description="Helical" evidence="1">
    <location>
        <begin position="95"/>
        <end position="115"/>
    </location>
</feature>
<feature type="transmembrane region" description="Helical" evidence="1">
    <location>
        <begin position="43"/>
        <end position="66"/>
    </location>
</feature>
<dbReference type="RefSeq" id="WP_171164837.1">
    <property type="nucleotide sequence ID" value="NZ_CP053073.1"/>
</dbReference>
<dbReference type="Pfam" id="PF10861">
    <property type="entry name" value="DUF2784"/>
    <property type="match status" value="1"/>
</dbReference>